<dbReference type="EC" id="3.5.1.13" evidence="3"/>
<dbReference type="EMBL" id="CAJZAH010000001">
    <property type="protein sequence ID" value="CAG9167924.1"/>
    <property type="molecule type" value="Genomic_DNA"/>
</dbReference>
<dbReference type="InterPro" id="IPR023631">
    <property type="entry name" value="Amidase_dom"/>
</dbReference>
<accession>A0ABM8WKM4</accession>
<comment type="caution">
    <text evidence="3">The sequence shown here is derived from an EMBL/GenBank/DDBJ whole genome shotgun (WGS) entry which is preliminary data.</text>
</comment>
<evidence type="ECO:0000259" key="2">
    <source>
        <dbReference type="Pfam" id="PF01425"/>
    </source>
</evidence>
<dbReference type="GO" id="GO:0047680">
    <property type="term" value="F:aryl-acylamidase activity"/>
    <property type="evidence" value="ECO:0007669"/>
    <property type="project" value="UniProtKB-EC"/>
</dbReference>
<evidence type="ECO:0000256" key="1">
    <source>
        <dbReference type="SAM" id="MobiDB-lite"/>
    </source>
</evidence>
<dbReference type="InterPro" id="IPR036928">
    <property type="entry name" value="AS_sf"/>
</dbReference>
<dbReference type="RefSeq" id="WP_224039921.1">
    <property type="nucleotide sequence ID" value="NZ_CAJZAH010000001.1"/>
</dbReference>
<keyword evidence="3" id="KW-0378">Hydrolase</keyword>
<keyword evidence="4" id="KW-1185">Reference proteome</keyword>
<protein>
    <submittedName>
        <fullName evidence="3">Acylamidase</fullName>
        <ecNumber evidence="3">3.5.1.13</ecNumber>
    </submittedName>
</protein>
<evidence type="ECO:0000313" key="4">
    <source>
        <dbReference type="Proteomes" id="UP000721236"/>
    </source>
</evidence>
<feature type="domain" description="Amidase" evidence="2">
    <location>
        <begin position="37"/>
        <end position="468"/>
    </location>
</feature>
<feature type="compositionally biased region" description="Basic and acidic residues" evidence="1">
    <location>
        <begin position="70"/>
        <end position="83"/>
    </location>
</feature>
<gene>
    <name evidence="3" type="primary">aam_1</name>
    <name evidence="3" type="ORF">LMG21510_00900</name>
</gene>
<evidence type="ECO:0000313" key="3">
    <source>
        <dbReference type="EMBL" id="CAG9167924.1"/>
    </source>
</evidence>
<feature type="region of interest" description="Disordered" evidence="1">
    <location>
        <begin position="70"/>
        <end position="90"/>
    </location>
</feature>
<sequence length="490" mass="52177">MTASVPSPNASSCGDIVELDAVALSRAIHARRVSCEEVLGAYLHQIDRFNPTVNAIVAPMDREALRAQARERDAELARGESRGPLHGFPQAPKDIMPAAGMVTTKGSPLFAGQVSETDAVVFERMRAGGALFVGRTNSPEFGLGGHTYNPVYGTTRNAFDPSRSAGGSSGGAGVAVALRMLPVADGSDMMGSLRTPAAFNHVYGLRTSFGCVPHGPTEEVFFQQFSVAGPMARNLPDLALLLSVQAGFDARLPLTRRAEPPGAFAPQLDRDVKGTRIGWLGDLGGHLPTEPGVLQVCTDALRHFETAGCRVEPVQPAFDLDSLWQAWIDLRSFAVAGANAALYRDPAKRVLLKPEAVWEIERGLALDASRIYAAMRVRTAWYQALRALFERVDFLVLPAAQVFPFAAEEDWPHVVGGRGMDTYHRWMQTVVPATMAGLPALAAPAGVGPQGLPAGLQIIGPAQADAAVMEVGHAYDLAGGFSRVRSPLLG</sequence>
<name>A0ABM8WKM4_9BURK</name>
<dbReference type="PANTHER" id="PTHR11895:SF76">
    <property type="entry name" value="INDOLEACETAMIDE HYDROLASE"/>
    <property type="match status" value="1"/>
</dbReference>
<dbReference type="PANTHER" id="PTHR11895">
    <property type="entry name" value="TRANSAMIDASE"/>
    <property type="match status" value="1"/>
</dbReference>
<dbReference type="Gene3D" id="3.90.1300.10">
    <property type="entry name" value="Amidase signature (AS) domain"/>
    <property type="match status" value="1"/>
</dbReference>
<organism evidence="3 4">
    <name type="scientific">Cupriavidus respiraculi</name>
    <dbReference type="NCBI Taxonomy" id="195930"/>
    <lineage>
        <taxon>Bacteria</taxon>
        <taxon>Pseudomonadati</taxon>
        <taxon>Pseudomonadota</taxon>
        <taxon>Betaproteobacteria</taxon>
        <taxon>Burkholderiales</taxon>
        <taxon>Burkholderiaceae</taxon>
        <taxon>Cupriavidus</taxon>
    </lineage>
</organism>
<dbReference type="Proteomes" id="UP000721236">
    <property type="component" value="Unassembled WGS sequence"/>
</dbReference>
<dbReference type="InterPro" id="IPR000120">
    <property type="entry name" value="Amidase"/>
</dbReference>
<dbReference type="SUPFAM" id="SSF75304">
    <property type="entry name" value="Amidase signature (AS) enzymes"/>
    <property type="match status" value="1"/>
</dbReference>
<dbReference type="NCBIfam" id="NF005686">
    <property type="entry name" value="PRK07486.1"/>
    <property type="match status" value="1"/>
</dbReference>
<reference evidence="3 4" key="1">
    <citation type="submission" date="2021-08" db="EMBL/GenBank/DDBJ databases">
        <authorList>
            <person name="Peeters C."/>
        </authorList>
    </citation>
    <scope>NUCLEOTIDE SEQUENCE [LARGE SCALE GENOMIC DNA]</scope>
    <source>
        <strain evidence="3 4">LMG 21510</strain>
    </source>
</reference>
<dbReference type="Pfam" id="PF01425">
    <property type="entry name" value="Amidase"/>
    <property type="match status" value="1"/>
</dbReference>
<proteinExistence type="predicted"/>